<organism evidence="2 3">
    <name type="scientific">Alkalidesulfovibrio alkalitolerans DSM 16529</name>
    <dbReference type="NCBI Taxonomy" id="1121439"/>
    <lineage>
        <taxon>Bacteria</taxon>
        <taxon>Pseudomonadati</taxon>
        <taxon>Thermodesulfobacteriota</taxon>
        <taxon>Desulfovibrionia</taxon>
        <taxon>Desulfovibrionales</taxon>
        <taxon>Desulfovibrionaceae</taxon>
        <taxon>Alkalidesulfovibrio</taxon>
    </lineage>
</organism>
<evidence type="ECO:0000313" key="2">
    <source>
        <dbReference type="EMBL" id="EPR35458.1"/>
    </source>
</evidence>
<dbReference type="STRING" id="1121439.dsat_2159"/>
<dbReference type="EMBL" id="ATHI01000004">
    <property type="protein sequence ID" value="EPR35458.1"/>
    <property type="molecule type" value="Genomic_DNA"/>
</dbReference>
<dbReference type="Proteomes" id="UP000014975">
    <property type="component" value="Unassembled WGS sequence"/>
</dbReference>
<proteinExistence type="predicted"/>
<gene>
    <name evidence="2" type="ORF">dsat_2159</name>
</gene>
<accession>S7UT21</accession>
<keyword evidence="3" id="KW-1185">Reference proteome</keyword>
<dbReference type="RefSeq" id="WP_020886045.1">
    <property type="nucleotide sequence ID" value="NZ_ATHI01000004.1"/>
</dbReference>
<dbReference type="AlphaFoldDB" id="S7UT21"/>
<comment type="caution">
    <text evidence="2">The sequence shown here is derived from an EMBL/GenBank/DDBJ whole genome shotgun (WGS) entry which is preliminary data.</text>
</comment>
<dbReference type="InterPro" id="IPR036388">
    <property type="entry name" value="WH-like_DNA-bd_sf"/>
</dbReference>
<dbReference type="Gene3D" id="1.10.10.10">
    <property type="entry name" value="Winged helix-like DNA-binding domain superfamily/Winged helix DNA-binding domain"/>
    <property type="match status" value="1"/>
</dbReference>
<reference evidence="2 3" key="1">
    <citation type="journal article" date="2013" name="Genome Announc.">
        <title>Draft genome sequences for three mercury-methylating, sulfate-reducing bacteria.</title>
        <authorList>
            <person name="Brown S.D."/>
            <person name="Hurt R.A.Jr."/>
            <person name="Gilmour C.C."/>
            <person name="Elias D.A."/>
        </authorList>
    </citation>
    <scope>NUCLEOTIDE SEQUENCE [LARGE SCALE GENOMIC DNA]</scope>
    <source>
        <strain evidence="2 3">DSM 16529</strain>
    </source>
</reference>
<sequence>MPIVLIGRKAIAQAIGVGYNTIPHLAEKEGLPAWQDGGRGIWKALPDDLTQWLRRRRRRSRTVRRTSPTSRSSGRAS</sequence>
<feature type="region of interest" description="Disordered" evidence="1">
    <location>
        <begin position="56"/>
        <end position="77"/>
    </location>
</feature>
<dbReference type="eggNOG" id="ENOG50318CQ">
    <property type="taxonomic scope" value="Bacteria"/>
</dbReference>
<name>S7UT21_9BACT</name>
<evidence type="ECO:0008006" key="4">
    <source>
        <dbReference type="Google" id="ProtNLM"/>
    </source>
</evidence>
<evidence type="ECO:0000256" key="1">
    <source>
        <dbReference type="SAM" id="MobiDB-lite"/>
    </source>
</evidence>
<feature type="compositionally biased region" description="Low complexity" evidence="1">
    <location>
        <begin position="65"/>
        <end position="77"/>
    </location>
</feature>
<protein>
    <recommendedName>
        <fullName evidence="4">Helix-turn-helix domain-containing protein</fullName>
    </recommendedName>
</protein>
<dbReference type="OrthoDB" id="5459353at2"/>
<dbReference type="PATRIC" id="fig|1121439.3.peg.547"/>
<evidence type="ECO:0000313" key="3">
    <source>
        <dbReference type="Proteomes" id="UP000014975"/>
    </source>
</evidence>